<evidence type="ECO:0000259" key="3">
    <source>
        <dbReference type="Pfam" id="PF00685"/>
    </source>
</evidence>
<keyword evidence="1" id="KW-0808">Transferase</keyword>
<name>A0A7Z0D5B3_9MICO</name>
<evidence type="ECO:0000313" key="4">
    <source>
        <dbReference type="EMBL" id="NYI69162.1"/>
    </source>
</evidence>
<protein>
    <recommendedName>
        <fullName evidence="3">Sulfotransferase domain-containing protein</fullName>
    </recommendedName>
</protein>
<keyword evidence="2" id="KW-0325">Glycoprotein</keyword>
<dbReference type="InterPro" id="IPR037359">
    <property type="entry name" value="NST/OST"/>
</dbReference>
<dbReference type="InterPro" id="IPR000863">
    <property type="entry name" value="Sulfotransferase_dom"/>
</dbReference>
<gene>
    <name evidence="4" type="ORF">BJY26_003468</name>
</gene>
<dbReference type="PANTHER" id="PTHR10605:SF56">
    <property type="entry name" value="BIFUNCTIONAL HEPARAN SULFATE N-DEACETYLASE_N-SULFOTRANSFERASE"/>
    <property type="match status" value="1"/>
</dbReference>
<dbReference type="Gene3D" id="3.40.50.300">
    <property type="entry name" value="P-loop containing nucleotide triphosphate hydrolases"/>
    <property type="match status" value="1"/>
</dbReference>
<dbReference type="InterPro" id="IPR027417">
    <property type="entry name" value="P-loop_NTPase"/>
</dbReference>
<dbReference type="EMBL" id="JACBZP010000001">
    <property type="protein sequence ID" value="NYI69162.1"/>
    <property type="molecule type" value="Genomic_DNA"/>
</dbReference>
<proteinExistence type="predicted"/>
<sequence>MTKQNLGGKLNGSQTARRMLRRVMPARFRPLAQSAYLKLGPATSRWRMEPSFLVIGGQRCGTTTIFKKLAEHPQVIRPPAEKGTDYYTLYYDHGFDWYRGHFPLTASSQMRGRGNGKAVAFEACTYYMFHPFAIERIAHDFPNIKLVAMLRDPVERAYSAYKHELARGFETEPNFMKALELEDDRLDGEIERIAADPAYESHAHRHQAYRRRGQYVEQLERVLEHFPRTQLHVMESESFFADPAREYANLLEFLQLEINLPKTFEQFNARPGNQMPRAAHEYLTHHYQQYDERLSDVIGRRPSWTR</sequence>
<dbReference type="PANTHER" id="PTHR10605">
    <property type="entry name" value="HEPARAN SULFATE SULFOTRANSFERASE"/>
    <property type="match status" value="1"/>
</dbReference>
<evidence type="ECO:0000256" key="1">
    <source>
        <dbReference type="ARBA" id="ARBA00022679"/>
    </source>
</evidence>
<dbReference type="Proteomes" id="UP000539111">
    <property type="component" value="Unassembled WGS sequence"/>
</dbReference>
<dbReference type="Pfam" id="PF00685">
    <property type="entry name" value="Sulfotransfer_1"/>
    <property type="match status" value="1"/>
</dbReference>
<accession>A0A7Z0D5B3</accession>
<organism evidence="4 5">
    <name type="scientific">Spelaeicoccus albus</name>
    <dbReference type="NCBI Taxonomy" id="1280376"/>
    <lineage>
        <taxon>Bacteria</taxon>
        <taxon>Bacillati</taxon>
        <taxon>Actinomycetota</taxon>
        <taxon>Actinomycetes</taxon>
        <taxon>Micrococcales</taxon>
        <taxon>Brevibacteriaceae</taxon>
        <taxon>Spelaeicoccus</taxon>
    </lineage>
</organism>
<dbReference type="GO" id="GO:0008146">
    <property type="term" value="F:sulfotransferase activity"/>
    <property type="evidence" value="ECO:0007669"/>
    <property type="project" value="InterPro"/>
</dbReference>
<comment type="caution">
    <text evidence="4">The sequence shown here is derived from an EMBL/GenBank/DDBJ whole genome shotgun (WGS) entry which is preliminary data.</text>
</comment>
<evidence type="ECO:0000256" key="2">
    <source>
        <dbReference type="ARBA" id="ARBA00023180"/>
    </source>
</evidence>
<reference evidence="4 5" key="1">
    <citation type="submission" date="2020-07" db="EMBL/GenBank/DDBJ databases">
        <title>Sequencing the genomes of 1000 actinobacteria strains.</title>
        <authorList>
            <person name="Klenk H.-P."/>
        </authorList>
    </citation>
    <scope>NUCLEOTIDE SEQUENCE [LARGE SCALE GENOMIC DNA]</scope>
    <source>
        <strain evidence="4 5">DSM 26341</strain>
    </source>
</reference>
<dbReference type="SUPFAM" id="SSF52540">
    <property type="entry name" value="P-loop containing nucleoside triphosphate hydrolases"/>
    <property type="match status" value="1"/>
</dbReference>
<dbReference type="RefSeq" id="WP_218852482.1">
    <property type="nucleotide sequence ID" value="NZ_JACBZP010000001.1"/>
</dbReference>
<keyword evidence="5" id="KW-1185">Reference proteome</keyword>
<evidence type="ECO:0000313" key="5">
    <source>
        <dbReference type="Proteomes" id="UP000539111"/>
    </source>
</evidence>
<dbReference type="AlphaFoldDB" id="A0A7Z0D5B3"/>
<feature type="domain" description="Sulfotransferase" evidence="3">
    <location>
        <begin position="51"/>
        <end position="259"/>
    </location>
</feature>